<protein>
    <submittedName>
        <fullName evidence="1">(northern house mosquito) hypothetical protein</fullName>
    </submittedName>
</protein>
<name>A0A8D8I6K9_CULPI</name>
<evidence type="ECO:0000313" key="1">
    <source>
        <dbReference type="EMBL" id="CAG6548625.1"/>
    </source>
</evidence>
<organism evidence="1">
    <name type="scientific">Culex pipiens</name>
    <name type="common">House mosquito</name>
    <dbReference type="NCBI Taxonomy" id="7175"/>
    <lineage>
        <taxon>Eukaryota</taxon>
        <taxon>Metazoa</taxon>
        <taxon>Ecdysozoa</taxon>
        <taxon>Arthropoda</taxon>
        <taxon>Hexapoda</taxon>
        <taxon>Insecta</taxon>
        <taxon>Pterygota</taxon>
        <taxon>Neoptera</taxon>
        <taxon>Endopterygota</taxon>
        <taxon>Diptera</taxon>
        <taxon>Nematocera</taxon>
        <taxon>Culicoidea</taxon>
        <taxon>Culicidae</taxon>
        <taxon>Culicinae</taxon>
        <taxon>Culicini</taxon>
        <taxon>Culex</taxon>
        <taxon>Culex</taxon>
    </lineage>
</organism>
<dbReference type="EMBL" id="HBUE01346142">
    <property type="protein sequence ID" value="CAG6600853.1"/>
    <property type="molecule type" value="Transcribed_RNA"/>
</dbReference>
<sequence length="143" mass="15806">MQRVCGVVGNDPLDEELNVEIVSKSKAAHTSCTCNLHKHIYITRYITETRAPVCDCDGAKFGAYSGVVFHEKSKKKNNNCKKTILGSGSRFRSSSRSPVGEIAPVFVWQRVAFPNAKSFPPVGLFWAEHSLANINSLKVHSVR</sequence>
<reference evidence="1" key="1">
    <citation type="submission" date="2021-05" db="EMBL/GenBank/DDBJ databases">
        <authorList>
            <person name="Alioto T."/>
            <person name="Alioto T."/>
            <person name="Gomez Garrido J."/>
        </authorList>
    </citation>
    <scope>NUCLEOTIDE SEQUENCE</scope>
</reference>
<proteinExistence type="predicted"/>
<dbReference type="AlphaFoldDB" id="A0A8D8I6K9"/>
<accession>A0A8D8I6K9</accession>
<dbReference type="EMBL" id="HBUE01239157">
    <property type="protein sequence ID" value="CAG6548625.1"/>
    <property type="molecule type" value="Transcribed_RNA"/>
</dbReference>